<evidence type="ECO:0000313" key="5">
    <source>
        <dbReference type="Proteomes" id="UP000001887"/>
    </source>
</evidence>
<dbReference type="InterPro" id="IPR011047">
    <property type="entry name" value="Quinoprotein_ADH-like_sf"/>
</dbReference>
<dbReference type="SUPFAM" id="SSF50998">
    <property type="entry name" value="Quinoprotein alcohol dehydrogenase-like"/>
    <property type="match status" value="2"/>
</dbReference>
<keyword evidence="5" id="KW-1185">Reference proteome</keyword>
<dbReference type="Gene3D" id="2.130.10.10">
    <property type="entry name" value="YVTN repeat-like/Quinoprotein amine dehydrogenase"/>
    <property type="match status" value="2"/>
</dbReference>
<dbReference type="Pfam" id="PF13360">
    <property type="entry name" value="PQQ_2"/>
    <property type="match status" value="2"/>
</dbReference>
<dbReference type="HOGENOM" id="CLU_265366_0_0_0"/>
<evidence type="ECO:0000259" key="3">
    <source>
        <dbReference type="Pfam" id="PF13360"/>
    </source>
</evidence>
<evidence type="ECO:0000256" key="1">
    <source>
        <dbReference type="SAM" id="MobiDB-lite"/>
    </source>
</evidence>
<reference evidence="4 5" key="1">
    <citation type="journal article" date="2009" name="Stand. Genomic Sci.">
        <title>Complete genome sequence of Pirellula staleyi type strain (ATCC 27377).</title>
        <authorList>
            <person name="Clum A."/>
            <person name="Tindall B.J."/>
            <person name="Sikorski J."/>
            <person name="Ivanova N."/>
            <person name="Mavrommatis K."/>
            <person name="Lucas S."/>
            <person name="Glavina del Rio T."/>
            <person name="Nolan M."/>
            <person name="Chen F."/>
            <person name="Tice H."/>
            <person name="Pitluck S."/>
            <person name="Cheng J.F."/>
            <person name="Chertkov O."/>
            <person name="Brettin T."/>
            <person name="Han C."/>
            <person name="Detter J.C."/>
            <person name="Kuske C."/>
            <person name="Bruce D."/>
            <person name="Goodwin L."/>
            <person name="Ovchinikova G."/>
            <person name="Pati A."/>
            <person name="Mikhailova N."/>
            <person name="Chen A."/>
            <person name="Palaniappan K."/>
            <person name="Land M."/>
            <person name="Hauser L."/>
            <person name="Chang Y.J."/>
            <person name="Jeffries C.D."/>
            <person name="Chain P."/>
            <person name="Rohde M."/>
            <person name="Goker M."/>
            <person name="Bristow J."/>
            <person name="Eisen J.A."/>
            <person name="Markowitz V."/>
            <person name="Hugenholtz P."/>
            <person name="Kyrpides N.C."/>
            <person name="Klenk H.P."/>
            <person name="Lapidus A."/>
        </authorList>
    </citation>
    <scope>NUCLEOTIDE SEQUENCE [LARGE SCALE GENOMIC DNA]</scope>
    <source>
        <strain evidence="5">ATCC 27377 / DSM 6068 / ICPB 4128</strain>
    </source>
</reference>
<organism evidence="4 5">
    <name type="scientific">Pirellula staleyi (strain ATCC 27377 / DSM 6068 / ICPB 4128)</name>
    <name type="common">Pirella staleyi</name>
    <dbReference type="NCBI Taxonomy" id="530564"/>
    <lineage>
        <taxon>Bacteria</taxon>
        <taxon>Pseudomonadati</taxon>
        <taxon>Planctomycetota</taxon>
        <taxon>Planctomycetia</taxon>
        <taxon>Pirellulales</taxon>
        <taxon>Pirellulaceae</taxon>
        <taxon>Pirellula</taxon>
    </lineage>
</organism>
<evidence type="ECO:0000256" key="2">
    <source>
        <dbReference type="SAM" id="Phobius"/>
    </source>
</evidence>
<feature type="region of interest" description="Disordered" evidence="1">
    <location>
        <begin position="120"/>
        <end position="217"/>
    </location>
</feature>
<dbReference type="STRING" id="530564.Psta_2714"/>
<feature type="domain" description="Pyrrolo-quinoline quinone repeat" evidence="3">
    <location>
        <begin position="582"/>
        <end position="674"/>
    </location>
</feature>
<dbReference type="eggNOG" id="COG1520">
    <property type="taxonomic scope" value="Bacteria"/>
</dbReference>
<dbReference type="Proteomes" id="UP000001887">
    <property type="component" value="Chromosome"/>
</dbReference>
<dbReference type="Gene3D" id="1.25.40.10">
    <property type="entry name" value="Tetratricopeptide repeat domain"/>
    <property type="match status" value="1"/>
</dbReference>
<gene>
    <name evidence="4" type="ordered locus">Psta_2714</name>
</gene>
<dbReference type="KEGG" id="psl:Psta_2714"/>
<dbReference type="EMBL" id="CP001848">
    <property type="protein sequence ID" value="ADB17382.1"/>
    <property type="molecule type" value="Genomic_DNA"/>
</dbReference>
<feature type="compositionally biased region" description="Pro residues" evidence="1">
    <location>
        <begin position="171"/>
        <end position="185"/>
    </location>
</feature>
<keyword evidence="2" id="KW-0472">Membrane</keyword>
<name>D2R6T2_PIRSD</name>
<proteinExistence type="predicted"/>
<dbReference type="PANTHER" id="PTHR34512">
    <property type="entry name" value="CELL SURFACE PROTEIN"/>
    <property type="match status" value="1"/>
</dbReference>
<feature type="transmembrane region" description="Helical" evidence="2">
    <location>
        <begin position="296"/>
        <end position="318"/>
    </location>
</feature>
<accession>D2R6T2</accession>
<dbReference type="InterPro" id="IPR015943">
    <property type="entry name" value="WD40/YVTN_repeat-like_dom_sf"/>
</dbReference>
<dbReference type="PANTHER" id="PTHR34512:SF30">
    <property type="entry name" value="OUTER MEMBRANE PROTEIN ASSEMBLY FACTOR BAMB"/>
    <property type="match status" value="1"/>
</dbReference>
<dbReference type="InterPro" id="IPR002372">
    <property type="entry name" value="PQQ_rpt_dom"/>
</dbReference>
<feature type="compositionally biased region" description="Basic and acidic residues" evidence="1">
    <location>
        <begin position="158"/>
        <end position="167"/>
    </location>
</feature>
<protein>
    <submittedName>
        <fullName evidence="4">Pyrrolo-quinoline quinone</fullName>
    </submittedName>
</protein>
<evidence type="ECO:0000313" key="4">
    <source>
        <dbReference type="EMBL" id="ADB17382.1"/>
    </source>
</evidence>
<sequence length="1255" mass="132614">MLDLAEQQGLLEEKVISELRRQLRESKFIVTPEALAKVLVDHEHLTNFQARKLVASASEATDAPTTTRQAVAPTKAPAKEMLPIEEEEDIVDLEPAAPAAAKVDPLDELVDLEPAVPAAPQAPAAAPVPVAPAPSAHDSIDMAPLDFDENPKSSSKPVEPKPEKPKAEAAPSPPKSEPKPKPQPAPRGFKTLEKPGSTPPKRESKPAPISPPSIAPPVEDNLEVLTELTPLSVPSGPAPIDDLFAVDPIAGPAPLGSDPLMGGPLAGPLAGPLGQPAAAAGVVVPPKKKNQWDSPLLLIGGGALGVLLLAAGLLVYSLTRGSASELFQKGEEDYRSGSYSTAIAVFDEFLKKYPSDPNSSLARVRRGMAQIRQVTDKASDPVQGLKAAQQVLPQIEVETESFNEARTELASILPDIADGFATKAKDEPDTAKRVELVAKTEAAIALVNNPSYIPSSLRKDQEVRISQIIEKLDAARRSIDQDRDLQTAVEKMTAAADQNQAATGYATRRELLKKYPALEISESLMAATYRLSQGEQLQIEVRDNPLPAAPAAAAEGVIAIALSHAETAGTGATTGLVPVVVEGSLHAFDLGTGALKWHKYLGQGAPAVVVTPTGDWLAVDVRTSTLCCFEPATGSIKWRHAPGERFFGPVVGTDVAYISCESGTIYEIALADGTSPRQVKLPQKLSTAVGLDSRRSRIYQLGDHSTLFALRMETLACEETSFLGHLEGSILVPPLVVLDHVVIAESPGINYSVLRTLAPTGENKQLQPTSKVFRLAGRITEPLLTASRRVIAVTDLGQTSVIEIDPTSPQQSVREISKLEATDSEPTTTYPAVEANQVWLVGTRASAYEIQASLAQLARRWTLHPGDRFVAPLQFSGGVLVHARRRGTQDGILVEACNPADGKAIWTTRIAQQLAAVLIHQPRSEVFAATRGGLLYSIPRDALRQGLYATPQLTPPLGGGPISLSQLSNLGNNQYLISGFGTGNRGILCNLEEKEKSRYTEFSSIDGSSRCTPLVLGSSVIVPLEKGPVQAVNPLTGEAPIFPFTPPLKAGAKFPWLSPLLLEDGKNILLSDGGVMLYKLVERAGTPPQLALAGESTSTLPLAKQLARVASTIVGVGRGEAVDSLVTIHPQTLAVTETKKLAGRVTSGPFAALDLVLVATQPEGIIALGADGETKWILDYSDQLAGPPVVLGSDLLLVSTSGKLVRVEGATGKIIATGEIGRVVTGVNAVLETRLAVAAADGQLLFVTIPKPASP</sequence>
<dbReference type="AlphaFoldDB" id="D2R6T2"/>
<dbReference type="eggNOG" id="COG1511">
    <property type="taxonomic scope" value="Bacteria"/>
</dbReference>
<dbReference type="InterPro" id="IPR011990">
    <property type="entry name" value="TPR-like_helical_dom_sf"/>
</dbReference>
<keyword evidence="2" id="KW-1133">Transmembrane helix</keyword>
<keyword evidence="2" id="KW-0812">Transmembrane</keyword>
<feature type="domain" description="Pyrrolo-quinoline quinone repeat" evidence="3">
    <location>
        <begin position="1125"/>
        <end position="1221"/>
    </location>
</feature>